<reference evidence="2" key="1">
    <citation type="submission" date="2021-02" db="EMBL/GenBank/DDBJ databases">
        <title>Genome sequence Cadophora malorum strain M34.</title>
        <authorList>
            <person name="Stefanovic E."/>
            <person name="Vu D."/>
            <person name="Scully C."/>
            <person name="Dijksterhuis J."/>
            <person name="Roader J."/>
            <person name="Houbraken J."/>
        </authorList>
    </citation>
    <scope>NUCLEOTIDE SEQUENCE</scope>
    <source>
        <strain evidence="2">M34</strain>
    </source>
</reference>
<dbReference type="EMBL" id="JAFJYH010000519">
    <property type="protein sequence ID" value="KAG4411114.1"/>
    <property type="molecule type" value="Genomic_DNA"/>
</dbReference>
<feature type="compositionally biased region" description="Polar residues" evidence="1">
    <location>
        <begin position="58"/>
        <end position="75"/>
    </location>
</feature>
<accession>A0A8H7T055</accession>
<feature type="region of interest" description="Disordered" evidence="1">
    <location>
        <begin position="190"/>
        <end position="209"/>
    </location>
</feature>
<comment type="caution">
    <text evidence="2">The sequence shown here is derived from an EMBL/GenBank/DDBJ whole genome shotgun (WGS) entry which is preliminary data.</text>
</comment>
<proteinExistence type="predicted"/>
<keyword evidence="3" id="KW-1185">Reference proteome</keyword>
<feature type="region of interest" description="Disordered" evidence="1">
    <location>
        <begin position="1"/>
        <end position="75"/>
    </location>
</feature>
<dbReference type="Proteomes" id="UP000664132">
    <property type="component" value="Unassembled WGS sequence"/>
</dbReference>
<feature type="compositionally biased region" description="Basic and acidic residues" evidence="1">
    <location>
        <begin position="47"/>
        <end position="56"/>
    </location>
</feature>
<protein>
    <submittedName>
        <fullName evidence="2">Uncharacterized protein</fullName>
    </submittedName>
</protein>
<evidence type="ECO:0000313" key="2">
    <source>
        <dbReference type="EMBL" id="KAG4411114.1"/>
    </source>
</evidence>
<evidence type="ECO:0000313" key="3">
    <source>
        <dbReference type="Proteomes" id="UP000664132"/>
    </source>
</evidence>
<gene>
    <name evidence="2" type="ORF">IFR04_015752</name>
</gene>
<feature type="compositionally biased region" description="Basic residues" evidence="1">
    <location>
        <begin position="24"/>
        <end position="34"/>
    </location>
</feature>
<evidence type="ECO:0000256" key="1">
    <source>
        <dbReference type="SAM" id="MobiDB-lite"/>
    </source>
</evidence>
<sequence length="209" mass="23448">MGKNWRGPRHPQADDLVSEERIHPNSRAHEHHPRSQASRGPRNNFRSSDHSSERAEYPQNTTHTNGLRHSTSNPVQMQSPLTFDADFIFRSKQLLNQLGLFLNAALVQIEHWHPDMMDWQPEEEIRIPPQATSTPWVAPTQAQGQFGHENPGNNISGQVPAFEVLQPAGAGTDGRWTEYRGSSSNESFQIGSNWIPDIRSPSGMDSGTI</sequence>
<organism evidence="2 3">
    <name type="scientific">Cadophora malorum</name>
    <dbReference type="NCBI Taxonomy" id="108018"/>
    <lineage>
        <taxon>Eukaryota</taxon>
        <taxon>Fungi</taxon>
        <taxon>Dikarya</taxon>
        <taxon>Ascomycota</taxon>
        <taxon>Pezizomycotina</taxon>
        <taxon>Leotiomycetes</taxon>
        <taxon>Helotiales</taxon>
        <taxon>Ploettnerulaceae</taxon>
        <taxon>Cadophora</taxon>
    </lineage>
</organism>
<name>A0A8H7T055_9HELO</name>
<dbReference type="AlphaFoldDB" id="A0A8H7T055"/>